<evidence type="ECO:0000259" key="4">
    <source>
        <dbReference type="Pfam" id="PF05057"/>
    </source>
</evidence>
<dbReference type="GO" id="GO:0047372">
    <property type="term" value="F:monoacylglycerol lipase activity"/>
    <property type="evidence" value="ECO:0007669"/>
    <property type="project" value="TreeGrafter"/>
</dbReference>
<keyword evidence="6" id="KW-1185">Reference proteome</keyword>
<protein>
    <submittedName>
        <fullName evidence="5">Putative hydrolase</fullName>
    </submittedName>
</protein>
<dbReference type="GO" id="GO:0004622">
    <property type="term" value="F:phosphatidylcholine lysophospholipase activity"/>
    <property type="evidence" value="ECO:0007669"/>
    <property type="project" value="TreeGrafter"/>
</dbReference>
<dbReference type="PANTHER" id="PTHR12482:SF65">
    <property type="entry name" value="ESTERASE, PUTATIVE (AFU_ORTHOLOGUE AFUA_3G12320)-RELATED"/>
    <property type="match status" value="1"/>
</dbReference>
<keyword evidence="2" id="KW-0442">Lipid degradation</keyword>
<evidence type="ECO:0000256" key="1">
    <source>
        <dbReference type="ARBA" id="ARBA00007920"/>
    </source>
</evidence>
<dbReference type="Proteomes" id="UP000189580">
    <property type="component" value="Chromosome a"/>
</dbReference>
<keyword evidence="5" id="KW-0378">Hydrolase</keyword>
<dbReference type="GO" id="GO:0005811">
    <property type="term" value="C:lipid droplet"/>
    <property type="evidence" value="ECO:0007669"/>
    <property type="project" value="TreeGrafter"/>
</dbReference>
<feature type="domain" description="DUF676" evidence="4">
    <location>
        <begin position="3"/>
        <end position="230"/>
    </location>
</feature>
<dbReference type="GO" id="GO:0016042">
    <property type="term" value="P:lipid catabolic process"/>
    <property type="evidence" value="ECO:0007669"/>
    <property type="project" value="UniProtKB-KW"/>
</dbReference>
<keyword evidence="3" id="KW-1133">Transmembrane helix</keyword>
<organism evidence="5 6">
    <name type="scientific">Sugiyamaella lignohabitans</name>
    <dbReference type="NCBI Taxonomy" id="796027"/>
    <lineage>
        <taxon>Eukaryota</taxon>
        <taxon>Fungi</taxon>
        <taxon>Dikarya</taxon>
        <taxon>Ascomycota</taxon>
        <taxon>Saccharomycotina</taxon>
        <taxon>Dipodascomycetes</taxon>
        <taxon>Dipodascales</taxon>
        <taxon>Trichomonascaceae</taxon>
        <taxon>Sugiyamaella</taxon>
    </lineage>
</organism>
<evidence type="ECO:0000313" key="5">
    <source>
        <dbReference type="EMBL" id="ANB13573.1"/>
    </source>
</evidence>
<accession>A0A167E2V6</accession>
<name>A0A167E2V6_9ASCO</name>
<evidence type="ECO:0000256" key="3">
    <source>
        <dbReference type="SAM" id="Phobius"/>
    </source>
</evidence>
<dbReference type="EMBL" id="CP014501">
    <property type="protein sequence ID" value="ANB13573.1"/>
    <property type="molecule type" value="Genomic_DNA"/>
</dbReference>
<dbReference type="Gene3D" id="3.40.50.1820">
    <property type="entry name" value="alpha/beta hydrolase"/>
    <property type="match status" value="1"/>
</dbReference>
<keyword evidence="3" id="KW-0812">Transmembrane</keyword>
<dbReference type="PANTHER" id="PTHR12482">
    <property type="entry name" value="LIPASE ROG1-RELATED-RELATED"/>
    <property type="match status" value="1"/>
</dbReference>
<dbReference type="AlphaFoldDB" id="A0A167E2V6"/>
<evidence type="ECO:0000256" key="2">
    <source>
        <dbReference type="ARBA" id="ARBA00022963"/>
    </source>
</evidence>
<evidence type="ECO:0000313" key="6">
    <source>
        <dbReference type="Proteomes" id="UP000189580"/>
    </source>
</evidence>
<comment type="similarity">
    <text evidence="1">Belongs to the putative lipase ROG1 family.</text>
</comment>
<dbReference type="InterPro" id="IPR007751">
    <property type="entry name" value="DUF676_lipase-like"/>
</dbReference>
<dbReference type="KEGG" id="slb:AWJ20_1869"/>
<sequence>MTQEIHLVVLVHGLWGTIHHFDYVAGELASKKGAIIHDHPDHPLVVPPGVSSDSPIIVVYRTHSNEGYFTYDGVDVCGARVAAEIENELAALNNSASVPSGEPIRKVTKISIAGYSLGGLISRYAIGLLYKRGVFDTVKPVSYTTFCSPHVGVSVLGSRFSARAFNFVGKYSMSSTSRQLFLADNYQSTKVPLLEYMSHHDSPFYEGLKSFPSHTLYANIINDHRCEYYTSAIETEDPFAGRVSTSVGPYVEGYEPTVLDLVSSGGPLFEDKSANKQDTRATGLFDRLKNVFRRAAGYVFLGVKVLVIVPLWFMAFLLNAAYQTIASSSRQRIFRKTDEHLSLLFNGGDQPSMSEILEDEADEVVESMYETFSKRPQEEEPLLKRASRTVDDLESELPATHGQSEQLPVLPVHRTIIANLNALNWNKYPIHITLAKHSHAAVIVRFPNDKFREGKTVISHWISSIEW</sequence>
<gene>
    <name evidence="5" type="ORF">AWJ20_1869</name>
</gene>
<dbReference type="GeneID" id="30033718"/>
<dbReference type="SUPFAM" id="SSF53474">
    <property type="entry name" value="alpha/beta-Hydrolases"/>
    <property type="match status" value="1"/>
</dbReference>
<dbReference type="InterPro" id="IPR044294">
    <property type="entry name" value="Lipase-like"/>
</dbReference>
<reference evidence="5 6" key="1">
    <citation type="submission" date="2016-02" db="EMBL/GenBank/DDBJ databases">
        <title>Complete genome sequence and transcriptome regulation of the pentose utilising yeast Sugiyamaella lignohabitans.</title>
        <authorList>
            <person name="Bellasio M."/>
            <person name="Peymann A."/>
            <person name="Valli M."/>
            <person name="Sipitzky M."/>
            <person name="Graf A."/>
            <person name="Sauer M."/>
            <person name="Marx H."/>
            <person name="Mattanovich D."/>
        </authorList>
    </citation>
    <scope>NUCLEOTIDE SEQUENCE [LARGE SCALE GENOMIC DNA]</scope>
    <source>
        <strain evidence="5 6">CBS 10342</strain>
    </source>
</reference>
<dbReference type="OrthoDB" id="273452at2759"/>
<feature type="transmembrane region" description="Helical" evidence="3">
    <location>
        <begin position="295"/>
        <end position="322"/>
    </location>
</feature>
<keyword evidence="2" id="KW-0443">Lipid metabolism</keyword>
<dbReference type="Pfam" id="PF05057">
    <property type="entry name" value="DUF676"/>
    <property type="match status" value="1"/>
</dbReference>
<proteinExistence type="inferred from homology"/>
<keyword evidence="3" id="KW-0472">Membrane</keyword>
<dbReference type="RefSeq" id="XP_018736050.1">
    <property type="nucleotide sequence ID" value="XM_018878781.1"/>
</dbReference>
<dbReference type="InterPro" id="IPR029058">
    <property type="entry name" value="AB_hydrolase_fold"/>
</dbReference>